<gene>
    <name evidence="1" type="ORF">BJ508DRAFT_361300</name>
</gene>
<dbReference type="EMBL" id="ML119672">
    <property type="protein sequence ID" value="RPA82364.1"/>
    <property type="molecule type" value="Genomic_DNA"/>
</dbReference>
<name>A0A3N4IL74_ASCIM</name>
<accession>A0A3N4IL74</accession>
<evidence type="ECO:0000313" key="1">
    <source>
        <dbReference type="EMBL" id="RPA82364.1"/>
    </source>
</evidence>
<evidence type="ECO:0000313" key="2">
    <source>
        <dbReference type="Proteomes" id="UP000275078"/>
    </source>
</evidence>
<organism evidence="1 2">
    <name type="scientific">Ascobolus immersus RN42</name>
    <dbReference type="NCBI Taxonomy" id="1160509"/>
    <lineage>
        <taxon>Eukaryota</taxon>
        <taxon>Fungi</taxon>
        <taxon>Dikarya</taxon>
        <taxon>Ascomycota</taxon>
        <taxon>Pezizomycotina</taxon>
        <taxon>Pezizomycetes</taxon>
        <taxon>Pezizales</taxon>
        <taxon>Ascobolaceae</taxon>
        <taxon>Ascobolus</taxon>
    </lineage>
</organism>
<sequence length="381" mass="44358">MHANSQLFSTLRRVWNALSKTKSSTESTISLEETTRPVTLSIRELRLANFENSPLLTLPAELHHIIADELSWNDLRAYRHVCFDLHAILEPVVLTRIKKTPLNLTADQVDVLQRCASLFDRRPCPDIGELEDSTCSNELFSKLLRSIGVGNLVVAGEPMVFGKEERRKRFIEQRQRAEHKEKLSEFYRNNPEYYWDSFSWYFDGEIEFSYAAAEHALQCQYDLEIKQAKVVLPNAAENELRDELRARNVLEILPKLMGKNAVLDIPASCTPEVVDRAVQYIKDLHSGSGYAGFNTTGSMHWIQFFLHGFMMKWHKSSKTHPARKLLLYFIAEWLCEVFGQFDEARRSAERFLEWEMRFLRELNSVGSLWGKMENLRESFEW</sequence>
<dbReference type="Proteomes" id="UP000275078">
    <property type="component" value="Unassembled WGS sequence"/>
</dbReference>
<protein>
    <recommendedName>
        <fullName evidence="3">F-box domain-containing protein</fullName>
    </recommendedName>
</protein>
<keyword evidence="2" id="KW-1185">Reference proteome</keyword>
<proteinExistence type="predicted"/>
<reference evidence="1 2" key="1">
    <citation type="journal article" date="2018" name="Nat. Ecol. Evol.">
        <title>Pezizomycetes genomes reveal the molecular basis of ectomycorrhizal truffle lifestyle.</title>
        <authorList>
            <person name="Murat C."/>
            <person name="Payen T."/>
            <person name="Noel B."/>
            <person name="Kuo A."/>
            <person name="Morin E."/>
            <person name="Chen J."/>
            <person name="Kohler A."/>
            <person name="Krizsan K."/>
            <person name="Balestrini R."/>
            <person name="Da Silva C."/>
            <person name="Montanini B."/>
            <person name="Hainaut M."/>
            <person name="Levati E."/>
            <person name="Barry K.W."/>
            <person name="Belfiori B."/>
            <person name="Cichocki N."/>
            <person name="Clum A."/>
            <person name="Dockter R.B."/>
            <person name="Fauchery L."/>
            <person name="Guy J."/>
            <person name="Iotti M."/>
            <person name="Le Tacon F."/>
            <person name="Lindquist E.A."/>
            <person name="Lipzen A."/>
            <person name="Malagnac F."/>
            <person name="Mello A."/>
            <person name="Molinier V."/>
            <person name="Miyauchi S."/>
            <person name="Poulain J."/>
            <person name="Riccioni C."/>
            <person name="Rubini A."/>
            <person name="Sitrit Y."/>
            <person name="Splivallo R."/>
            <person name="Traeger S."/>
            <person name="Wang M."/>
            <person name="Zifcakova L."/>
            <person name="Wipf D."/>
            <person name="Zambonelli A."/>
            <person name="Paolocci F."/>
            <person name="Nowrousian M."/>
            <person name="Ottonello S."/>
            <person name="Baldrian P."/>
            <person name="Spatafora J.W."/>
            <person name="Henrissat B."/>
            <person name="Nagy L.G."/>
            <person name="Aury J.M."/>
            <person name="Wincker P."/>
            <person name="Grigoriev I.V."/>
            <person name="Bonfante P."/>
            <person name="Martin F.M."/>
        </authorList>
    </citation>
    <scope>NUCLEOTIDE SEQUENCE [LARGE SCALE GENOMIC DNA]</scope>
    <source>
        <strain evidence="1 2">RN42</strain>
    </source>
</reference>
<evidence type="ECO:0008006" key="3">
    <source>
        <dbReference type="Google" id="ProtNLM"/>
    </source>
</evidence>
<dbReference type="AlphaFoldDB" id="A0A3N4IL74"/>